<feature type="transmembrane region" description="Helical" evidence="9">
    <location>
        <begin position="191"/>
        <end position="218"/>
    </location>
</feature>
<proteinExistence type="inferred from homology"/>
<protein>
    <recommendedName>
        <fullName evidence="10">G-protein coupled receptors family 1 profile domain-containing protein</fullName>
    </recommendedName>
</protein>
<dbReference type="GO" id="GO:0016020">
    <property type="term" value="C:membrane"/>
    <property type="evidence" value="ECO:0007669"/>
    <property type="project" value="UniProtKB-SubCell"/>
</dbReference>
<evidence type="ECO:0000256" key="2">
    <source>
        <dbReference type="ARBA" id="ARBA00022692"/>
    </source>
</evidence>
<evidence type="ECO:0000313" key="11">
    <source>
        <dbReference type="EMBL" id="EDV19846.1"/>
    </source>
</evidence>
<dbReference type="Gene3D" id="1.20.1070.10">
    <property type="entry name" value="Rhodopsin 7-helix transmembrane proteins"/>
    <property type="match status" value="1"/>
</dbReference>
<feature type="transmembrane region" description="Helical" evidence="9">
    <location>
        <begin position="248"/>
        <end position="272"/>
    </location>
</feature>
<evidence type="ECO:0000256" key="5">
    <source>
        <dbReference type="ARBA" id="ARBA00023136"/>
    </source>
</evidence>
<feature type="transmembrane region" description="Helical" evidence="9">
    <location>
        <begin position="26"/>
        <end position="49"/>
    </location>
</feature>
<dbReference type="PANTHER" id="PTHR45695:SF9">
    <property type="entry name" value="LEUCOKININ RECEPTOR"/>
    <property type="match status" value="1"/>
</dbReference>
<dbReference type="eggNOG" id="KOG4219">
    <property type="taxonomic scope" value="Eukaryota"/>
</dbReference>
<dbReference type="PhylomeDB" id="B3SBT1"/>
<dbReference type="FunCoup" id="B3SBT1">
    <property type="interactions" value="99"/>
</dbReference>
<dbReference type="InParanoid" id="B3SBT1"/>
<dbReference type="EMBL" id="DS985266">
    <property type="protein sequence ID" value="EDV19846.1"/>
    <property type="molecule type" value="Genomic_DNA"/>
</dbReference>
<reference evidence="11 12" key="1">
    <citation type="journal article" date="2008" name="Nature">
        <title>The Trichoplax genome and the nature of placozoans.</title>
        <authorList>
            <person name="Srivastava M."/>
            <person name="Begovic E."/>
            <person name="Chapman J."/>
            <person name="Putnam N.H."/>
            <person name="Hellsten U."/>
            <person name="Kawashima T."/>
            <person name="Kuo A."/>
            <person name="Mitros T."/>
            <person name="Salamov A."/>
            <person name="Carpenter M.L."/>
            <person name="Signorovitch A.Y."/>
            <person name="Moreno M.A."/>
            <person name="Kamm K."/>
            <person name="Grimwood J."/>
            <person name="Schmutz J."/>
            <person name="Shapiro H."/>
            <person name="Grigoriev I.V."/>
            <person name="Buss L.W."/>
            <person name="Schierwater B."/>
            <person name="Dellaporta S.L."/>
            <person name="Rokhsar D.S."/>
        </authorList>
    </citation>
    <scope>NUCLEOTIDE SEQUENCE [LARGE SCALE GENOMIC DNA]</scope>
    <source>
        <strain evidence="11 12">Grell-BS-1999</strain>
    </source>
</reference>
<name>B3SBT1_TRIAD</name>
<dbReference type="RefSeq" id="XP_002117716.1">
    <property type="nucleotide sequence ID" value="XM_002117680.1"/>
</dbReference>
<keyword evidence="6 8" id="KW-0675">Receptor</keyword>
<dbReference type="InterPro" id="IPR017452">
    <property type="entry name" value="GPCR_Rhodpsn_7TM"/>
</dbReference>
<organism evidence="11 12">
    <name type="scientific">Trichoplax adhaerens</name>
    <name type="common">Trichoplax reptans</name>
    <dbReference type="NCBI Taxonomy" id="10228"/>
    <lineage>
        <taxon>Eukaryota</taxon>
        <taxon>Metazoa</taxon>
        <taxon>Placozoa</taxon>
        <taxon>Uniplacotomia</taxon>
        <taxon>Trichoplacea</taxon>
        <taxon>Trichoplacidae</taxon>
        <taxon>Trichoplax</taxon>
    </lineage>
</organism>
<evidence type="ECO:0000256" key="8">
    <source>
        <dbReference type="RuleBase" id="RU000688"/>
    </source>
</evidence>
<dbReference type="SUPFAM" id="SSF81321">
    <property type="entry name" value="Family A G protein-coupled receptor-like"/>
    <property type="match status" value="1"/>
</dbReference>
<comment type="subcellular location">
    <subcellularLocation>
        <location evidence="1">Membrane</location>
        <topology evidence="1">Multi-pass membrane protein</topology>
    </subcellularLocation>
</comment>
<evidence type="ECO:0000256" key="6">
    <source>
        <dbReference type="ARBA" id="ARBA00023170"/>
    </source>
</evidence>
<evidence type="ECO:0000256" key="9">
    <source>
        <dbReference type="SAM" id="Phobius"/>
    </source>
</evidence>
<evidence type="ECO:0000256" key="7">
    <source>
        <dbReference type="ARBA" id="ARBA00023224"/>
    </source>
</evidence>
<dbReference type="GeneID" id="6758893"/>
<keyword evidence="5 9" id="KW-0472">Membrane</keyword>
<dbReference type="GO" id="GO:0004930">
    <property type="term" value="F:G protein-coupled receptor activity"/>
    <property type="evidence" value="ECO:0007669"/>
    <property type="project" value="UniProtKB-KW"/>
</dbReference>
<keyword evidence="12" id="KW-1185">Reference proteome</keyword>
<feature type="transmembrane region" description="Helical" evidence="9">
    <location>
        <begin position="61"/>
        <end position="86"/>
    </location>
</feature>
<dbReference type="PROSITE" id="PS50262">
    <property type="entry name" value="G_PROTEIN_RECEP_F1_2"/>
    <property type="match status" value="1"/>
</dbReference>
<comment type="similarity">
    <text evidence="8">Belongs to the G-protein coupled receptor 1 family.</text>
</comment>
<dbReference type="Pfam" id="PF00001">
    <property type="entry name" value="7tm_1"/>
    <property type="match status" value="1"/>
</dbReference>
<dbReference type="CTD" id="6758893"/>
<dbReference type="CDD" id="cd00637">
    <property type="entry name" value="7tm_classA_rhodopsin-like"/>
    <property type="match status" value="1"/>
</dbReference>
<dbReference type="HOGENOM" id="CLU_783755_0_0_1"/>
<dbReference type="PANTHER" id="PTHR45695">
    <property type="entry name" value="LEUCOKININ RECEPTOR-RELATED"/>
    <property type="match status" value="1"/>
</dbReference>
<dbReference type="PRINTS" id="PR00237">
    <property type="entry name" value="GPCRRHODOPSN"/>
</dbReference>
<dbReference type="STRING" id="10228.B3SBT1"/>
<feature type="transmembrane region" description="Helical" evidence="9">
    <location>
        <begin position="109"/>
        <end position="129"/>
    </location>
</feature>
<keyword evidence="2 8" id="KW-0812">Transmembrane</keyword>
<evidence type="ECO:0000313" key="12">
    <source>
        <dbReference type="Proteomes" id="UP000009022"/>
    </source>
</evidence>
<dbReference type="KEGG" id="tad:TRIADDRAFT_61725"/>
<evidence type="ECO:0000256" key="3">
    <source>
        <dbReference type="ARBA" id="ARBA00022989"/>
    </source>
</evidence>
<feature type="domain" description="G-protein coupled receptors family 1 profile" evidence="10">
    <location>
        <begin position="40"/>
        <end position="312"/>
    </location>
</feature>
<feature type="transmembrane region" description="Helical" evidence="9">
    <location>
        <begin position="150"/>
        <end position="171"/>
    </location>
</feature>
<gene>
    <name evidence="11" type="ORF">TRIADDRAFT_61725</name>
</gene>
<keyword evidence="3 9" id="KW-1133">Transmembrane helix</keyword>
<accession>B3SBT1</accession>
<dbReference type="OMA" id="WVITICI"/>
<feature type="transmembrane region" description="Helical" evidence="9">
    <location>
        <begin position="292"/>
        <end position="314"/>
    </location>
</feature>
<keyword evidence="7 8" id="KW-0807">Transducer</keyword>
<dbReference type="Proteomes" id="UP000009022">
    <property type="component" value="Unassembled WGS sequence"/>
</dbReference>
<evidence type="ECO:0000256" key="4">
    <source>
        <dbReference type="ARBA" id="ARBA00023040"/>
    </source>
</evidence>
<dbReference type="AlphaFoldDB" id="B3SBT1"/>
<sequence>MNYNYSNNGSSAYTPFSPFSWFNSDLTIIAMVLSFFSITLNVIIFHKICTQKYLQIPLNRLIANLALADIIHVVTYSVVATFPLILKTYPQLFGKITPNIANIVCNSLFYIYVASITTSTFTLLIIGAERYRAIIHPLKRAYTGKQMNRILMAIWIISLSSTLLIVILRIYDRNSIVNCTSSLSPYGSFYNAISFTIYAVATFGIPIIIIITLYACVIARLWHHDPPMADSEYKAEVKKSRRKKNQAIMALLIITILSAASYFPFMAIHIGIAFLKHSTGNAVRRLPEIFWIFYRLSALLMLIPTILNPMLYNYASSEIRREMRAFITNLFRTPGRRLRVHSKDTSHTTPIIRK</sequence>
<dbReference type="InterPro" id="IPR000276">
    <property type="entry name" value="GPCR_Rhodpsn"/>
</dbReference>
<evidence type="ECO:0000259" key="10">
    <source>
        <dbReference type="PROSITE" id="PS50262"/>
    </source>
</evidence>
<dbReference type="PROSITE" id="PS00237">
    <property type="entry name" value="G_PROTEIN_RECEP_F1_1"/>
    <property type="match status" value="1"/>
</dbReference>
<evidence type="ECO:0000256" key="1">
    <source>
        <dbReference type="ARBA" id="ARBA00004141"/>
    </source>
</evidence>
<keyword evidence="4 8" id="KW-0297">G-protein coupled receptor</keyword>